<dbReference type="Pfam" id="PF13489">
    <property type="entry name" value="Methyltransf_23"/>
    <property type="match status" value="1"/>
</dbReference>
<evidence type="ECO:0000313" key="2">
    <source>
        <dbReference type="Proteomes" id="UP000757232"/>
    </source>
</evidence>
<comment type="caution">
    <text evidence="1">The sequence shown here is derived from an EMBL/GenBank/DDBJ whole genome shotgun (WGS) entry which is preliminary data.</text>
</comment>
<sequence>MSVATLSRSSEGLRDVYGRGMNIQSDVYKLPADAEEHDRLTLQHRIWKLMLGGTGLYPPEVENVIQRLLHPDRSSLDGNASPVVLDLGSGSGIWAAEMAAMYPHAMVVGLDLAEPKLHFVTTDLTKGLDAYRESFDLVHCRCVAGHLVDRIQLMREIAKVLKPGGLILLSDGNFHLYAPDGSHVPPASSPQFQVSNEVGQEMHGSWVSNWLSQVIGRVISATQDPEHAGGEHIGWLIRQEDQMEFLGEKAYYSPLILNRQNMEAASIEQNEIEEELTRLTGRNISNYLTASRHILLSAGISEETVDDWLARARVEMHVCNAPETWSLKWNVAWAVKKVPAGDC</sequence>
<dbReference type="PANTHER" id="PTHR43591:SF24">
    <property type="entry name" value="2-METHOXY-6-POLYPRENYL-1,4-BENZOQUINOL METHYLASE, MITOCHONDRIAL"/>
    <property type="match status" value="1"/>
</dbReference>
<dbReference type="CDD" id="cd02440">
    <property type="entry name" value="AdoMet_MTases"/>
    <property type="match status" value="1"/>
</dbReference>
<dbReference type="SUPFAM" id="SSF53335">
    <property type="entry name" value="S-adenosyl-L-methionine-dependent methyltransferases"/>
    <property type="match status" value="1"/>
</dbReference>
<dbReference type="Proteomes" id="UP000757232">
    <property type="component" value="Unassembled WGS sequence"/>
</dbReference>
<dbReference type="EMBL" id="LNZH02000143">
    <property type="protein sequence ID" value="OCB90032.1"/>
    <property type="molecule type" value="Genomic_DNA"/>
</dbReference>
<gene>
    <name evidence="1" type="ORF">A7U60_g2794</name>
</gene>
<dbReference type="OrthoDB" id="2013972at2759"/>
<keyword evidence="2" id="KW-1185">Reference proteome</keyword>
<dbReference type="PANTHER" id="PTHR43591">
    <property type="entry name" value="METHYLTRANSFERASE"/>
    <property type="match status" value="1"/>
</dbReference>
<name>A0A9Q5N7R2_SANBA</name>
<accession>A0A9Q5N7R2</accession>
<dbReference type="GO" id="GO:0008168">
    <property type="term" value="F:methyltransferase activity"/>
    <property type="evidence" value="ECO:0007669"/>
    <property type="project" value="UniProtKB-KW"/>
</dbReference>
<dbReference type="Gene3D" id="3.40.50.150">
    <property type="entry name" value="Vaccinia Virus protein VP39"/>
    <property type="match status" value="1"/>
</dbReference>
<keyword evidence="1" id="KW-0489">Methyltransferase</keyword>
<dbReference type="InterPro" id="IPR029063">
    <property type="entry name" value="SAM-dependent_MTases_sf"/>
</dbReference>
<protein>
    <submittedName>
        <fullName evidence="1">S-adenosyl-L-methionine-dependent methyltransferase</fullName>
    </submittedName>
</protein>
<evidence type="ECO:0000313" key="1">
    <source>
        <dbReference type="EMBL" id="OCB90032.1"/>
    </source>
</evidence>
<proteinExistence type="predicted"/>
<dbReference type="GO" id="GO:0032259">
    <property type="term" value="P:methylation"/>
    <property type="evidence" value="ECO:0007669"/>
    <property type="project" value="UniProtKB-KW"/>
</dbReference>
<reference evidence="1" key="1">
    <citation type="submission" date="2016-06" db="EMBL/GenBank/DDBJ databases">
        <title>Draft Genome sequence of the fungus Inonotus baumii.</title>
        <authorList>
            <person name="Zhu H."/>
            <person name="Lin W."/>
        </authorList>
    </citation>
    <scope>NUCLEOTIDE SEQUENCE</scope>
    <source>
        <strain evidence="1">821</strain>
    </source>
</reference>
<organism evidence="1 2">
    <name type="scientific">Sanghuangporus baumii</name>
    <name type="common">Phellinus baumii</name>
    <dbReference type="NCBI Taxonomy" id="108892"/>
    <lineage>
        <taxon>Eukaryota</taxon>
        <taxon>Fungi</taxon>
        <taxon>Dikarya</taxon>
        <taxon>Basidiomycota</taxon>
        <taxon>Agaricomycotina</taxon>
        <taxon>Agaricomycetes</taxon>
        <taxon>Hymenochaetales</taxon>
        <taxon>Hymenochaetaceae</taxon>
        <taxon>Sanghuangporus</taxon>
    </lineage>
</organism>
<dbReference type="AlphaFoldDB" id="A0A9Q5N7R2"/>
<keyword evidence="1" id="KW-0808">Transferase</keyword>